<accession>A0A8X6IPB9</accession>
<gene>
    <name evidence="1" type="primary">NCL1_50534</name>
    <name evidence="1" type="ORF">TNCT_17831</name>
</gene>
<sequence length="128" mass="14835">METMESTSWANAETLLQLISRHQPRGLAALAVDESECVVVMDTLWFRYPLVPEWETRVMAALVECKIMDVYVAVLLLSLKRMAPKEMNVFLDPEPNKLKYPCKMCHKKELCRHQSLFVVETFDETITL</sequence>
<dbReference type="AlphaFoldDB" id="A0A8X6IPB9"/>
<comment type="caution">
    <text evidence="1">The sequence shown here is derived from an EMBL/GenBank/DDBJ whole genome shotgun (WGS) entry which is preliminary data.</text>
</comment>
<keyword evidence="2" id="KW-1185">Reference proteome</keyword>
<dbReference type="Proteomes" id="UP000887116">
    <property type="component" value="Unassembled WGS sequence"/>
</dbReference>
<protein>
    <submittedName>
        <fullName evidence="1">Uncharacterized protein</fullName>
    </submittedName>
</protein>
<evidence type="ECO:0000313" key="2">
    <source>
        <dbReference type="Proteomes" id="UP000887116"/>
    </source>
</evidence>
<reference evidence="1" key="1">
    <citation type="submission" date="2020-07" db="EMBL/GenBank/DDBJ databases">
        <title>Multicomponent nature underlies the extraordinary mechanical properties of spider dragline silk.</title>
        <authorList>
            <person name="Kono N."/>
            <person name="Nakamura H."/>
            <person name="Mori M."/>
            <person name="Yoshida Y."/>
            <person name="Ohtoshi R."/>
            <person name="Malay A.D."/>
            <person name="Moran D.A.P."/>
            <person name="Tomita M."/>
            <person name="Numata K."/>
            <person name="Arakawa K."/>
        </authorList>
    </citation>
    <scope>NUCLEOTIDE SEQUENCE</scope>
</reference>
<organism evidence="1 2">
    <name type="scientific">Trichonephila clavata</name>
    <name type="common">Joro spider</name>
    <name type="synonym">Nephila clavata</name>
    <dbReference type="NCBI Taxonomy" id="2740835"/>
    <lineage>
        <taxon>Eukaryota</taxon>
        <taxon>Metazoa</taxon>
        <taxon>Ecdysozoa</taxon>
        <taxon>Arthropoda</taxon>
        <taxon>Chelicerata</taxon>
        <taxon>Arachnida</taxon>
        <taxon>Araneae</taxon>
        <taxon>Araneomorphae</taxon>
        <taxon>Entelegynae</taxon>
        <taxon>Araneoidea</taxon>
        <taxon>Nephilidae</taxon>
        <taxon>Trichonephila</taxon>
    </lineage>
</organism>
<proteinExistence type="predicted"/>
<name>A0A8X6IPB9_TRICU</name>
<dbReference type="EMBL" id="BMAO01036176">
    <property type="protein sequence ID" value="GFR08550.1"/>
    <property type="molecule type" value="Genomic_DNA"/>
</dbReference>
<evidence type="ECO:0000313" key="1">
    <source>
        <dbReference type="EMBL" id="GFR08550.1"/>
    </source>
</evidence>